<gene>
    <name evidence="1" type="ORF">PGTUg99_018989</name>
</gene>
<name>A0A5B0S1U6_PUCGR</name>
<dbReference type="EMBL" id="VDEP01000103">
    <property type="protein sequence ID" value="KAA1131479.1"/>
    <property type="molecule type" value="Genomic_DNA"/>
</dbReference>
<reference evidence="1 2" key="1">
    <citation type="submission" date="2019-05" db="EMBL/GenBank/DDBJ databases">
        <title>Emergence of the Ug99 lineage of the wheat stem rust pathogen through somatic hybridization.</title>
        <authorList>
            <person name="Li F."/>
            <person name="Upadhyaya N.M."/>
            <person name="Sperschneider J."/>
            <person name="Matny O."/>
            <person name="Nguyen-Phuc H."/>
            <person name="Mago R."/>
            <person name="Raley C."/>
            <person name="Miller M.E."/>
            <person name="Silverstein K.A.T."/>
            <person name="Henningsen E."/>
            <person name="Hirsch C.D."/>
            <person name="Visser B."/>
            <person name="Pretorius Z.A."/>
            <person name="Steffenson B.J."/>
            <person name="Schwessinger B."/>
            <person name="Dodds P.N."/>
            <person name="Figueroa M."/>
        </authorList>
    </citation>
    <scope>NUCLEOTIDE SEQUENCE [LARGE SCALE GENOMIC DNA]</scope>
    <source>
        <strain evidence="1 2">Ug99</strain>
    </source>
</reference>
<sequence>MFFLELVHDCAEWTFFLRTDEFGLFLIKRIRRLGLFLLKRNGETGLFLIERNSGIGLFLIKRIGGIDSIFLTLINRRPCNAHFLQP</sequence>
<organism evidence="1 2">
    <name type="scientific">Puccinia graminis f. sp. tritici</name>
    <dbReference type="NCBI Taxonomy" id="56615"/>
    <lineage>
        <taxon>Eukaryota</taxon>
        <taxon>Fungi</taxon>
        <taxon>Dikarya</taxon>
        <taxon>Basidiomycota</taxon>
        <taxon>Pucciniomycotina</taxon>
        <taxon>Pucciniomycetes</taxon>
        <taxon>Pucciniales</taxon>
        <taxon>Pucciniaceae</taxon>
        <taxon>Puccinia</taxon>
    </lineage>
</organism>
<dbReference type="Proteomes" id="UP000325313">
    <property type="component" value="Unassembled WGS sequence"/>
</dbReference>
<dbReference type="AlphaFoldDB" id="A0A5B0S1U6"/>
<comment type="caution">
    <text evidence="1">The sequence shown here is derived from an EMBL/GenBank/DDBJ whole genome shotgun (WGS) entry which is preliminary data.</text>
</comment>
<accession>A0A5B0S1U6</accession>
<proteinExistence type="predicted"/>
<evidence type="ECO:0000313" key="2">
    <source>
        <dbReference type="Proteomes" id="UP000325313"/>
    </source>
</evidence>
<protein>
    <submittedName>
        <fullName evidence="1">Uncharacterized protein</fullName>
    </submittedName>
</protein>
<evidence type="ECO:0000313" key="1">
    <source>
        <dbReference type="EMBL" id="KAA1131479.1"/>
    </source>
</evidence>